<proteinExistence type="predicted"/>
<evidence type="ECO:0008006" key="3">
    <source>
        <dbReference type="Google" id="ProtNLM"/>
    </source>
</evidence>
<protein>
    <recommendedName>
        <fullName evidence="3">Phage protein</fullName>
    </recommendedName>
</protein>
<keyword evidence="2" id="KW-1185">Reference proteome</keyword>
<evidence type="ECO:0000313" key="1">
    <source>
        <dbReference type="EMBL" id="BBD92848.1"/>
    </source>
</evidence>
<dbReference type="EMBL" id="AP018586">
    <property type="protein sequence ID" value="BBD92848.1"/>
    <property type="molecule type" value="Genomic_DNA"/>
</dbReference>
<sequence length="77" mass="9191">MEEKKMSRSQVFNVYKLKEQAFEEFYPQEHQELANEILQSIKKKEPTYEEAYAVLNLVHAKLEFESNFVHVLSNVKI</sequence>
<reference evidence="1 2" key="1">
    <citation type="submission" date="2018-05" db="EMBL/GenBank/DDBJ databases">
        <title>Complete genome sequencing of three human clinical isolates of Staphylococcus caprae reveals virulence factors similar to those of S. epidermidis and S. capitis.</title>
        <authorList>
            <person name="Watanabe S."/>
            <person name="Cui L."/>
        </authorList>
    </citation>
    <scope>NUCLEOTIDE SEQUENCE [LARGE SCALE GENOMIC DNA]</scope>
    <source>
        <strain evidence="1 2">JMUB590</strain>
    </source>
</reference>
<name>A0ABM7FQH5_9STAP</name>
<organism evidence="1 2">
    <name type="scientific">Staphylococcus caprae</name>
    <dbReference type="NCBI Taxonomy" id="29380"/>
    <lineage>
        <taxon>Bacteria</taxon>
        <taxon>Bacillati</taxon>
        <taxon>Bacillota</taxon>
        <taxon>Bacilli</taxon>
        <taxon>Bacillales</taxon>
        <taxon>Staphylococcaceae</taxon>
        <taxon>Staphylococcus</taxon>
    </lineage>
</organism>
<gene>
    <name evidence="1" type="ORF">JMUB590_1791</name>
</gene>
<dbReference type="Proteomes" id="UP000274772">
    <property type="component" value="Chromosome"/>
</dbReference>
<dbReference type="RefSeq" id="WP_002442282.1">
    <property type="nucleotide sequence ID" value="NZ_AP018586.1"/>
</dbReference>
<evidence type="ECO:0000313" key="2">
    <source>
        <dbReference type="Proteomes" id="UP000274772"/>
    </source>
</evidence>
<accession>A0ABM7FQH5</accession>
<dbReference type="GeneID" id="58051536"/>